<feature type="domain" description="ARID" evidence="9">
    <location>
        <begin position="317"/>
        <end position="409"/>
    </location>
</feature>
<dbReference type="PROSITE" id="PS51011">
    <property type="entry name" value="ARID"/>
    <property type="match status" value="1"/>
</dbReference>
<dbReference type="EMBL" id="JAAWVN010016023">
    <property type="protein sequence ID" value="MBN3292344.1"/>
    <property type="molecule type" value="Genomic_DNA"/>
</dbReference>
<comment type="caution">
    <text evidence="10">The sequence shown here is derived from an EMBL/GenBank/DDBJ whole genome shotgun (WGS) entry which is preliminary data.</text>
</comment>
<feature type="non-terminal residue" evidence="10">
    <location>
        <position position="1176"/>
    </location>
</feature>
<keyword evidence="5" id="KW-0010">Activator</keyword>
<feature type="region of interest" description="Disordered" evidence="8">
    <location>
        <begin position="411"/>
        <end position="458"/>
    </location>
</feature>
<dbReference type="InterPro" id="IPR030408">
    <property type="entry name" value="ARID5B_ARID/BRIGHT_DNA-bd"/>
</dbReference>
<feature type="region of interest" description="Disordered" evidence="8">
    <location>
        <begin position="572"/>
        <end position="628"/>
    </location>
</feature>
<keyword evidence="7" id="KW-0539">Nucleus</keyword>
<evidence type="ECO:0000313" key="11">
    <source>
        <dbReference type="Proteomes" id="UP001166052"/>
    </source>
</evidence>
<feature type="region of interest" description="Disordered" evidence="8">
    <location>
        <begin position="856"/>
        <end position="913"/>
    </location>
</feature>
<feature type="compositionally biased region" description="Low complexity" evidence="8">
    <location>
        <begin position="525"/>
        <end position="539"/>
    </location>
</feature>
<evidence type="ECO:0000256" key="8">
    <source>
        <dbReference type="SAM" id="MobiDB-lite"/>
    </source>
</evidence>
<dbReference type="Gene3D" id="1.10.150.60">
    <property type="entry name" value="ARID DNA-binding domain"/>
    <property type="match status" value="1"/>
</dbReference>
<dbReference type="PANTHER" id="PTHR13964">
    <property type="entry name" value="RBP-RELATED"/>
    <property type="match status" value="1"/>
</dbReference>
<reference evidence="10" key="1">
    <citation type="journal article" date="2021" name="Cell">
        <title>Tracing the genetic footprints of vertebrate landing in non-teleost ray-finned fishes.</title>
        <authorList>
            <person name="Bi X."/>
            <person name="Wang K."/>
            <person name="Yang L."/>
            <person name="Pan H."/>
            <person name="Jiang H."/>
            <person name="Wei Q."/>
            <person name="Fang M."/>
            <person name="Yu H."/>
            <person name="Zhu C."/>
            <person name="Cai Y."/>
            <person name="He Y."/>
            <person name="Gan X."/>
            <person name="Zeng H."/>
            <person name="Yu D."/>
            <person name="Zhu Y."/>
            <person name="Jiang H."/>
            <person name="Qiu Q."/>
            <person name="Yang H."/>
            <person name="Zhang Y.E."/>
            <person name="Wang W."/>
            <person name="Zhu M."/>
            <person name="He S."/>
            <person name="Zhang G."/>
        </authorList>
    </citation>
    <scope>NUCLEOTIDE SEQUENCE</scope>
    <source>
        <strain evidence="10">Bchr_001</strain>
    </source>
</reference>
<keyword evidence="3" id="KW-0805">Transcription regulation</keyword>
<protein>
    <recommendedName>
        <fullName evidence="2">AT-rich interactive domain-containing protein 5B</fullName>
    </recommendedName>
</protein>
<feature type="region of interest" description="Disordered" evidence="8">
    <location>
        <begin position="524"/>
        <end position="556"/>
    </location>
</feature>
<evidence type="ECO:0000256" key="5">
    <source>
        <dbReference type="ARBA" id="ARBA00023159"/>
    </source>
</evidence>
<dbReference type="Proteomes" id="UP001166052">
    <property type="component" value="Unassembled WGS sequence"/>
</dbReference>
<dbReference type="Pfam" id="PF01388">
    <property type="entry name" value="ARID"/>
    <property type="match status" value="1"/>
</dbReference>
<feature type="compositionally biased region" description="Basic and acidic residues" evidence="8">
    <location>
        <begin position="443"/>
        <end position="458"/>
    </location>
</feature>
<feature type="region of interest" description="Disordered" evidence="8">
    <location>
        <begin position="248"/>
        <end position="281"/>
    </location>
</feature>
<feature type="non-terminal residue" evidence="10">
    <location>
        <position position="1"/>
    </location>
</feature>
<feature type="compositionally biased region" description="Polar residues" evidence="8">
    <location>
        <begin position="262"/>
        <end position="275"/>
    </location>
</feature>
<evidence type="ECO:0000256" key="3">
    <source>
        <dbReference type="ARBA" id="ARBA00023015"/>
    </source>
</evidence>
<keyword evidence="6" id="KW-0804">Transcription</keyword>
<dbReference type="InterPro" id="IPR051232">
    <property type="entry name" value="ARID/SWI1_ChromRemod"/>
</dbReference>
<organism evidence="10 11">
    <name type="scientific">Polypterus senegalus</name>
    <name type="common">Senegal bichir</name>
    <dbReference type="NCBI Taxonomy" id="55291"/>
    <lineage>
        <taxon>Eukaryota</taxon>
        <taxon>Metazoa</taxon>
        <taxon>Chordata</taxon>
        <taxon>Craniata</taxon>
        <taxon>Vertebrata</taxon>
        <taxon>Euteleostomi</taxon>
        <taxon>Actinopterygii</taxon>
        <taxon>Polypteriformes</taxon>
        <taxon>Polypteridae</taxon>
        <taxon>Polypterus</taxon>
    </lineage>
</organism>
<evidence type="ECO:0000256" key="4">
    <source>
        <dbReference type="ARBA" id="ARBA00023125"/>
    </source>
</evidence>
<evidence type="ECO:0000256" key="6">
    <source>
        <dbReference type="ARBA" id="ARBA00023163"/>
    </source>
</evidence>
<sequence>WVGSPCGLHGPYIFYKAFKFHLEGRPRILSLGDFFFVRCKPEDPICIAELQLLWEERTTKQLLSSSKLYFLPEDTPQGRTVIHGEDEVIAVSEKVIVKLDNLVKWASLDCSGWKCGLKAIPLKPSVQKELGKNGQRDALQKYRQSTLNSGLNFKDVLKEKAELGEDDEEKKVLILSYPQYCRYRSMIARLQETPSSLLSDQMVLALGGIAALNSNTQILYCRDTFDHPTLIENESICDEFAPNLKGRPRKKKLSISQRRDSQTQNGVKEVSSSSEGKAFAKVKTEQKPIVAKPKSNGNCKKTLAEENRKMGAGEECRADEQVFLVALYKYMKERKTPIERIPYLGFKQINLWTMFQAAQKLGGYELITARRQWKNVYDELGGNPGSTSAATCTRRHYERLILPYERYINGEEDKPLPPVKPRKQEASPQEGQGKPKVNMAKRIKSEQSQKPKKEKETKVLEECGAPDPGKMSMDVAFQSQQQITVKVEVKDKDEGQQSTGLVEVCTSSSNQNIIKEEVVHFVTVPSPSSSSKGSSSEGETNITVTPDSTVNTKQESRIQSILDKLSIELQEKAASAHSSVSPQPAAPSTQPSQEEPVTPERCSTSPQAKADPTGFSETQNSLDKSPLLSLKQQAIRTTLVSENCKDKDAAGKDEVGASYAPVLYPRSNSGIMSPLAKKKLLSQVSGTSLPNSYSFGSSQPLILKKIVSSNGDEVNVPPGSQVSTPETVMVSRPSVIQHAQSFKVRNSDERKAASEVFKNDVSGKSDSFPCDLSKHQMPSSVEHYRSDVQEKEKSQENRIVQPCQMPTYFAEFYSSPHLHSLYRHAEHHLNKEQLSKYLSRETLYIQDHENVSPFAQKKHLEKTTTIYRPPMNEKDKMPTSDASSDDQPTDLSLPKSSAHKLPSSKPLTSSMSQALMQQENKSVPLFQATRTQVSGIDCNPKACRVPPMTMSTPKKPAEPLRVAGKPPSSRGEDVAPRPILSTKTCTQNVGAARPLKRNLEELESGTPEKKIRAVTPMHMTKETSSKTPEPDGEASKSTETTHAGSLLDSHKFPLPTPIFSGIYPGTFVSQVQDMCDSLGSHLPAGYSHPLQYLKNQAVISPLMPPLTIHSIMMQRQLLSSSANPPQIYRHLATAAAPVGPSYGELLHHGLYPLSALNPQSSFSPSQLSSVHPSTKL</sequence>
<evidence type="ECO:0000259" key="9">
    <source>
        <dbReference type="PROSITE" id="PS51011"/>
    </source>
</evidence>
<dbReference type="InterPro" id="IPR001606">
    <property type="entry name" value="ARID_dom"/>
</dbReference>
<evidence type="ECO:0000256" key="2">
    <source>
        <dbReference type="ARBA" id="ARBA00013841"/>
    </source>
</evidence>
<evidence type="ECO:0000256" key="1">
    <source>
        <dbReference type="ARBA" id="ARBA00010608"/>
    </source>
</evidence>
<dbReference type="SMART" id="SM01014">
    <property type="entry name" value="ARID"/>
    <property type="match status" value="1"/>
</dbReference>
<dbReference type="PANTHER" id="PTHR13964:SF37">
    <property type="entry name" value="AT-RICH INTERACTIVE DOMAIN-CONTAINING PROTEIN 5B"/>
    <property type="match status" value="1"/>
</dbReference>
<gene>
    <name evidence="10" type="primary">Arid5b_1</name>
    <name evidence="10" type="ORF">GTO92_0006349</name>
</gene>
<feature type="compositionally biased region" description="Polar residues" evidence="8">
    <location>
        <begin position="540"/>
        <end position="556"/>
    </location>
</feature>
<dbReference type="SUPFAM" id="SSF46774">
    <property type="entry name" value="ARID-like"/>
    <property type="match status" value="1"/>
</dbReference>
<feature type="compositionally biased region" description="Low complexity" evidence="8">
    <location>
        <begin position="573"/>
        <end position="593"/>
    </location>
</feature>
<dbReference type="SMART" id="SM00501">
    <property type="entry name" value="BRIGHT"/>
    <property type="match status" value="1"/>
</dbReference>
<proteinExistence type="inferred from homology"/>
<accession>A0ABS2YZW8</accession>
<dbReference type="CDD" id="cd16885">
    <property type="entry name" value="ARID_ARID5B"/>
    <property type="match status" value="1"/>
</dbReference>
<keyword evidence="4" id="KW-0238">DNA-binding</keyword>
<evidence type="ECO:0000256" key="7">
    <source>
        <dbReference type="ARBA" id="ARBA00023242"/>
    </source>
</evidence>
<feature type="region of interest" description="Disordered" evidence="8">
    <location>
        <begin position="947"/>
        <end position="1049"/>
    </location>
</feature>
<comment type="similarity">
    <text evidence="1">Belongs to the ARID5B family.</text>
</comment>
<name>A0ABS2YZW8_POLSE</name>
<keyword evidence="11" id="KW-1185">Reference proteome</keyword>
<dbReference type="InterPro" id="IPR036431">
    <property type="entry name" value="ARID_dom_sf"/>
</dbReference>
<evidence type="ECO:0000313" key="10">
    <source>
        <dbReference type="EMBL" id="MBN3292344.1"/>
    </source>
</evidence>